<dbReference type="Proteomes" id="UP000233524">
    <property type="component" value="Unassembled WGS sequence"/>
</dbReference>
<name>A0A2N3N5M1_9PEZI</name>
<dbReference type="STRING" id="41688.A0A2N3N5M1"/>
<accession>A0A2N3N5M1</accession>
<organism evidence="1 2">
    <name type="scientific">Lomentospora prolificans</name>
    <dbReference type="NCBI Taxonomy" id="41688"/>
    <lineage>
        <taxon>Eukaryota</taxon>
        <taxon>Fungi</taxon>
        <taxon>Dikarya</taxon>
        <taxon>Ascomycota</taxon>
        <taxon>Pezizomycotina</taxon>
        <taxon>Sordariomycetes</taxon>
        <taxon>Hypocreomycetidae</taxon>
        <taxon>Microascales</taxon>
        <taxon>Microascaceae</taxon>
        <taxon>Lomentospora</taxon>
    </lineage>
</organism>
<reference evidence="1 2" key="1">
    <citation type="journal article" date="2017" name="G3 (Bethesda)">
        <title>First Draft Genome Sequence of the Pathogenic Fungus Lomentospora prolificans (Formerly Scedosporium prolificans).</title>
        <authorList>
            <person name="Luo R."/>
            <person name="Zimin A."/>
            <person name="Workman R."/>
            <person name="Fan Y."/>
            <person name="Pertea G."/>
            <person name="Grossman N."/>
            <person name="Wear M.P."/>
            <person name="Jia B."/>
            <person name="Miller H."/>
            <person name="Casadevall A."/>
            <person name="Timp W."/>
            <person name="Zhang S.X."/>
            <person name="Salzberg S.L."/>
        </authorList>
    </citation>
    <scope>NUCLEOTIDE SEQUENCE [LARGE SCALE GENOMIC DNA]</scope>
    <source>
        <strain evidence="1 2">JHH-5317</strain>
    </source>
</reference>
<dbReference type="EMBL" id="NLAX01000701">
    <property type="protein sequence ID" value="PKS07726.1"/>
    <property type="molecule type" value="Genomic_DNA"/>
</dbReference>
<evidence type="ECO:0000313" key="2">
    <source>
        <dbReference type="Proteomes" id="UP000233524"/>
    </source>
</evidence>
<dbReference type="InParanoid" id="A0A2N3N5M1"/>
<dbReference type="AlphaFoldDB" id="A0A2N3N5M1"/>
<proteinExistence type="predicted"/>
<sequence>MQKITFTSLPTELHFQILSYLDVDPPSYSRFTNRPTPHMLESESERPLKNASEVNKKWRSVALPLLFRHTIWRLQPYRLIQLSDCTNPRDIRLIKFLIDHNICDRIDSMVLLVEPPLDDDDEVDIQPPPEALLANCEILWDTLFSVIDPLRFTIISRPARFGLLLAIPLDFREYWSYGSHEHILSFSRDSRFVTPPPQLPASDSVLSIRSKLFTIRPWTATLLNEGCNLGVYRTYDHHRKHPPSILSALLSGPHTAGLHTFLADRPLLAPSVQDFSYIAEFPIADHFLKLVQHLPLLRRLYVQLVPKPHILKDDYEMRNIDPRDLWMERNASYAALMTSLFTWTPSTNWRSLRVFESGDTADKQAWDMAAHFVLHAQTKKWAIEREGVFVWEEPDGKKAQK</sequence>
<dbReference type="OrthoDB" id="5296720at2759"/>
<protein>
    <submittedName>
        <fullName evidence="1">Uncharacterized protein</fullName>
    </submittedName>
</protein>
<dbReference type="VEuPathDB" id="FungiDB:jhhlp_006334"/>
<keyword evidence="2" id="KW-1185">Reference proteome</keyword>
<evidence type="ECO:0000313" key="1">
    <source>
        <dbReference type="EMBL" id="PKS07726.1"/>
    </source>
</evidence>
<comment type="caution">
    <text evidence="1">The sequence shown here is derived from an EMBL/GenBank/DDBJ whole genome shotgun (WGS) entry which is preliminary data.</text>
</comment>
<gene>
    <name evidence="1" type="ORF">jhhlp_006334</name>
</gene>